<feature type="region of interest" description="Disordered" evidence="1">
    <location>
        <begin position="1"/>
        <end position="38"/>
    </location>
</feature>
<feature type="region of interest" description="Disordered" evidence="1">
    <location>
        <begin position="171"/>
        <end position="195"/>
    </location>
</feature>
<feature type="region of interest" description="Disordered" evidence="1">
    <location>
        <begin position="52"/>
        <end position="136"/>
    </location>
</feature>
<gene>
    <name evidence="2" type="ORF">Purlil1_12113</name>
</gene>
<organism evidence="2 3">
    <name type="scientific">Purpureocillium lilacinum</name>
    <name type="common">Paecilomyces lilacinus</name>
    <dbReference type="NCBI Taxonomy" id="33203"/>
    <lineage>
        <taxon>Eukaryota</taxon>
        <taxon>Fungi</taxon>
        <taxon>Dikarya</taxon>
        <taxon>Ascomycota</taxon>
        <taxon>Pezizomycotina</taxon>
        <taxon>Sordariomycetes</taxon>
        <taxon>Hypocreomycetidae</taxon>
        <taxon>Hypocreales</taxon>
        <taxon>Ophiocordycipitaceae</taxon>
        <taxon>Purpureocillium</taxon>
    </lineage>
</organism>
<accession>A0ABR0BIH4</accession>
<proteinExistence type="predicted"/>
<reference evidence="2 3" key="1">
    <citation type="journal article" date="2024" name="Microbiol. Resour. Announc.">
        <title>Genome annotations for the ascomycete fungi Trichoderma harzianum, Trichoderma aggressivum, and Purpureocillium lilacinum.</title>
        <authorList>
            <person name="Beijen E.P.W."/>
            <person name="Ohm R.A."/>
        </authorList>
    </citation>
    <scope>NUCLEOTIDE SEQUENCE [LARGE SCALE GENOMIC DNA]</scope>
    <source>
        <strain evidence="2 3">CBS 150709</strain>
    </source>
</reference>
<evidence type="ECO:0000313" key="2">
    <source>
        <dbReference type="EMBL" id="KAK4078049.1"/>
    </source>
</evidence>
<feature type="compositionally biased region" description="Low complexity" evidence="1">
    <location>
        <begin position="117"/>
        <end position="134"/>
    </location>
</feature>
<comment type="caution">
    <text evidence="2">The sequence shown here is derived from an EMBL/GenBank/DDBJ whole genome shotgun (WGS) entry which is preliminary data.</text>
</comment>
<dbReference type="Proteomes" id="UP001287286">
    <property type="component" value="Unassembled WGS sequence"/>
</dbReference>
<keyword evidence="3" id="KW-1185">Reference proteome</keyword>
<name>A0ABR0BIH4_PURLI</name>
<sequence length="246" mass="26374">MQARSDTGSRRHDKLDWSGDGGRIQREKSGLLGNRGPTNCYASVRNEAGMIPVSATQRQAAGQESGGYGSPGTVDCHRVPSKSSAGWQPECGHAAFAQGSVKAHTAEQLAGSRSPASPQDPSRSMSSSVPQRSVCRPVVKEDAKQAIAEKIEMAEQHLKCTGARFVRRGKRNDDVDRLKRARDHRRRDSAPSADLARDLAHHASAISSRCWTDLRGLSNGVKQDVRSSGAAYGLSRGLNSLGDTSD</sequence>
<protein>
    <submittedName>
        <fullName evidence="2">Uncharacterized protein</fullName>
    </submittedName>
</protein>
<feature type="compositionally biased region" description="Basic and acidic residues" evidence="1">
    <location>
        <begin position="7"/>
        <end position="29"/>
    </location>
</feature>
<evidence type="ECO:0000313" key="3">
    <source>
        <dbReference type="Proteomes" id="UP001287286"/>
    </source>
</evidence>
<evidence type="ECO:0000256" key="1">
    <source>
        <dbReference type="SAM" id="MobiDB-lite"/>
    </source>
</evidence>
<dbReference type="EMBL" id="JAWRVI010000088">
    <property type="protein sequence ID" value="KAK4078049.1"/>
    <property type="molecule type" value="Genomic_DNA"/>
</dbReference>